<accession>A0A1D3TSK0</accession>
<keyword evidence="2" id="KW-1185">Reference proteome</keyword>
<gene>
    <name evidence="1" type="ORF">SAMN05421730_1006129</name>
</gene>
<dbReference type="EMBL" id="FMKA01000006">
    <property type="protein sequence ID" value="SCP96853.1"/>
    <property type="molecule type" value="Genomic_DNA"/>
</dbReference>
<sequence>MEKKVVLSRIALLLDTKSIIIKKHCLIIFRKIYRKIMNRWKAFLALCLKIEGIILRNVSKN</sequence>
<dbReference type="Proteomes" id="UP000199315">
    <property type="component" value="Unassembled WGS sequence"/>
</dbReference>
<organism evidence="1 2">
    <name type="scientific">Anaerobium acetethylicum</name>
    <dbReference type="NCBI Taxonomy" id="1619234"/>
    <lineage>
        <taxon>Bacteria</taxon>
        <taxon>Bacillati</taxon>
        <taxon>Bacillota</taxon>
        <taxon>Clostridia</taxon>
        <taxon>Lachnospirales</taxon>
        <taxon>Lachnospiraceae</taxon>
        <taxon>Anaerobium</taxon>
    </lineage>
</organism>
<name>A0A1D3TSK0_9FIRM</name>
<dbReference type="STRING" id="1619234.SAMN05421730_1006129"/>
<dbReference type="AlphaFoldDB" id="A0A1D3TSK0"/>
<evidence type="ECO:0000313" key="1">
    <source>
        <dbReference type="EMBL" id="SCP96853.1"/>
    </source>
</evidence>
<reference evidence="1 2" key="1">
    <citation type="submission" date="2016-09" db="EMBL/GenBank/DDBJ databases">
        <authorList>
            <person name="Capua I."/>
            <person name="De Benedictis P."/>
            <person name="Joannis T."/>
            <person name="Lombin L.H."/>
            <person name="Cattoli G."/>
        </authorList>
    </citation>
    <scope>NUCLEOTIDE SEQUENCE [LARGE SCALE GENOMIC DNA]</scope>
    <source>
        <strain evidence="1 2">GluBS11</strain>
    </source>
</reference>
<protein>
    <submittedName>
        <fullName evidence="1">Uncharacterized protein</fullName>
    </submittedName>
</protein>
<proteinExistence type="predicted"/>
<evidence type="ECO:0000313" key="2">
    <source>
        <dbReference type="Proteomes" id="UP000199315"/>
    </source>
</evidence>